<feature type="transmembrane region" description="Helical" evidence="5">
    <location>
        <begin position="41"/>
        <end position="60"/>
    </location>
</feature>
<protein>
    <recommendedName>
        <fullName evidence="9">C4-dicarboxylate/malic acid transporter</fullName>
    </recommendedName>
</protein>
<evidence type="ECO:0000256" key="1">
    <source>
        <dbReference type="ARBA" id="ARBA00004141"/>
    </source>
</evidence>
<feature type="transmembrane region" description="Helical" evidence="5">
    <location>
        <begin position="186"/>
        <end position="203"/>
    </location>
</feature>
<dbReference type="Proteomes" id="UP000504638">
    <property type="component" value="Unplaced"/>
</dbReference>
<evidence type="ECO:0000256" key="2">
    <source>
        <dbReference type="ARBA" id="ARBA00022692"/>
    </source>
</evidence>
<feature type="transmembrane region" description="Helical" evidence="5">
    <location>
        <begin position="296"/>
        <end position="321"/>
    </location>
</feature>
<reference evidence="8" key="3">
    <citation type="submission" date="2025-04" db="UniProtKB">
        <authorList>
            <consortium name="RefSeq"/>
        </authorList>
    </citation>
    <scope>IDENTIFICATION</scope>
    <source>
        <strain evidence="8">CBS 781.70</strain>
    </source>
</reference>
<dbReference type="PANTHER" id="PTHR31162:SF3">
    <property type="entry name" value="TRANSPORTER_MALIC ACID TRANSPORT PROTEIN, PUTATIVE-RELATED"/>
    <property type="match status" value="1"/>
</dbReference>
<gene>
    <name evidence="6 8" type="ORF">P152DRAFT_391685</name>
</gene>
<evidence type="ECO:0000313" key="6">
    <source>
        <dbReference type="EMBL" id="KAF1814809.1"/>
    </source>
</evidence>
<evidence type="ECO:0000256" key="3">
    <source>
        <dbReference type="ARBA" id="ARBA00022989"/>
    </source>
</evidence>
<dbReference type="OrthoDB" id="2901184at2759"/>
<keyword evidence="4 5" id="KW-0472">Membrane</keyword>
<comment type="subcellular location">
    <subcellularLocation>
        <location evidence="1">Membrane</location>
        <topology evidence="1">Multi-pass membrane protein</topology>
    </subcellularLocation>
</comment>
<feature type="transmembrane region" description="Helical" evidence="5">
    <location>
        <begin position="369"/>
        <end position="396"/>
    </location>
</feature>
<dbReference type="GO" id="GO:0015140">
    <property type="term" value="F:malate transmembrane transporter activity"/>
    <property type="evidence" value="ECO:0007669"/>
    <property type="project" value="InterPro"/>
</dbReference>
<feature type="transmembrane region" description="Helical" evidence="5">
    <location>
        <begin position="342"/>
        <end position="363"/>
    </location>
</feature>
<keyword evidence="3 5" id="KW-1133">Transmembrane helix</keyword>
<organism evidence="6">
    <name type="scientific">Eremomyces bilateralis CBS 781.70</name>
    <dbReference type="NCBI Taxonomy" id="1392243"/>
    <lineage>
        <taxon>Eukaryota</taxon>
        <taxon>Fungi</taxon>
        <taxon>Dikarya</taxon>
        <taxon>Ascomycota</taxon>
        <taxon>Pezizomycotina</taxon>
        <taxon>Dothideomycetes</taxon>
        <taxon>Dothideomycetes incertae sedis</taxon>
        <taxon>Eremomycetales</taxon>
        <taxon>Eremomycetaceae</taxon>
        <taxon>Eremomyces</taxon>
    </lineage>
</organism>
<feature type="transmembrane region" description="Helical" evidence="5">
    <location>
        <begin position="111"/>
        <end position="131"/>
    </location>
</feature>
<feature type="transmembrane region" description="Helical" evidence="5">
    <location>
        <begin position="151"/>
        <end position="174"/>
    </location>
</feature>
<proteinExistence type="predicted"/>
<dbReference type="CDD" id="cd09317">
    <property type="entry name" value="TDT_Mae1_like"/>
    <property type="match status" value="1"/>
</dbReference>
<dbReference type="RefSeq" id="XP_033536440.1">
    <property type="nucleotide sequence ID" value="XM_033676108.1"/>
</dbReference>
<evidence type="ECO:0008006" key="9">
    <source>
        <dbReference type="Google" id="ProtNLM"/>
    </source>
</evidence>
<dbReference type="InterPro" id="IPR004695">
    <property type="entry name" value="SLAC1/Mae1/Ssu1/TehA"/>
</dbReference>
<evidence type="ECO:0000256" key="5">
    <source>
        <dbReference type="SAM" id="Phobius"/>
    </source>
</evidence>
<dbReference type="InterPro" id="IPR030185">
    <property type="entry name" value="Mae1"/>
</dbReference>
<name>A0A6G1GAE6_9PEZI</name>
<reference evidence="6 8" key="1">
    <citation type="submission" date="2020-01" db="EMBL/GenBank/DDBJ databases">
        <authorList>
            <consortium name="DOE Joint Genome Institute"/>
            <person name="Haridas S."/>
            <person name="Albert R."/>
            <person name="Binder M."/>
            <person name="Bloem J."/>
            <person name="Labutti K."/>
            <person name="Salamov A."/>
            <person name="Andreopoulos B."/>
            <person name="Baker S.E."/>
            <person name="Barry K."/>
            <person name="Bills G."/>
            <person name="Bluhm B.H."/>
            <person name="Cannon C."/>
            <person name="Castanera R."/>
            <person name="Culley D.E."/>
            <person name="Daum C."/>
            <person name="Ezra D."/>
            <person name="Gonzalez J.B."/>
            <person name="Henrissat B."/>
            <person name="Kuo A."/>
            <person name="Liang C."/>
            <person name="Lipzen A."/>
            <person name="Lutzoni F."/>
            <person name="Magnuson J."/>
            <person name="Mondo S."/>
            <person name="Nolan M."/>
            <person name="Ohm R."/>
            <person name="Pangilinan J."/>
            <person name="Park H.-J."/>
            <person name="Ramirez L."/>
            <person name="Alfaro M."/>
            <person name="Sun H."/>
            <person name="Tritt A."/>
            <person name="Yoshinaga Y."/>
            <person name="Zwiers L.-H."/>
            <person name="Turgeon B.G."/>
            <person name="Goodwin S.B."/>
            <person name="Spatafora J.W."/>
            <person name="Crous P.W."/>
            <person name="Grigoriev I.V."/>
        </authorList>
    </citation>
    <scope>NUCLEOTIDE SEQUENCE</scope>
    <source>
        <strain evidence="6 8">CBS 781.70</strain>
    </source>
</reference>
<reference evidence="8" key="2">
    <citation type="submission" date="2020-04" db="EMBL/GenBank/DDBJ databases">
        <authorList>
            <consortium name="NCBI Genome Project"/>
        </authorList>
    </citation>
    <scope>NUCLEOTIDE SEQUENCE</scope>
    <source>
        <strain evidence="8">CBS 781.70</strain>
    </source>
</reference>
<dbReference type="Pfam" id="PF03595">
    <property type="entry name" value="SLAC1"/>
    <property type="match status" value="1"/>
</dbReference>
<dbReference type="AlphaFoldDB" id="A0A6G1GAE6"/>
<dbReference type="Gene3D" id="1.50.10.150">
    <property type="entry name" value="Voltage-dependent anion channel"/>
    <property type="match status" value="1"/>
</dbReference>
<dbReference type="PANTHER" id="PTHR31162">
    <property type="entry name" value="MALIC ACID TRANSPORT PROTEIN-RELATED"/>
    <property type="match status" value="1"/>
</dbReference>
<feature type="transmembrane region" description="Helical" evidence="5">
    <location>
        <begin position="223"/>
        <end position="245"/>
    </location>
</feature>
<evidence type="ECO:0000313" key="7">
    <source>
        <dbReference type="Proteomes" id="UP000504638"/>
    </source>
</evidence>
<dbReference type="GO" id="GO:0016020">
    <property type="term" value="C:membrane"/>
    <property type="evidence" value="ECO:0007669"/>
    <property type="project" value="UniProtKB-SubCell"/>
</dbReference>
<evidence type="ECO:0000256" key="4">
    <source>
        <dbReference type="ARBA" id="ARBA00023136"/>
    </source>
</evidence>
<accession>A0A6G1GAE6</accession>
<sequence>MEDWNGRPPGAAGPSSRQYSYWDGQRAPSLGFKQRIKHFTWTWFAMTMATGGLANMIHSIPLRFPGLYEIGCFFFLFNIVLFAFNIAMISTRFYLYPVTFRASFIHPTESLFAPAAIISFGTILINITQYGTRSTVDRGHGLQVDTWLTEAMMVLFWIYCALAIIFSCGIYLVMWSTQTFTISRMTPTWIFPAYPLLLAGPYAGNLAGKLPNHRALQVIIGGYVLQATGFMVAFMIYASFIYRLMTEKLPRESVRPGMFISVGPSGFTINGIMNMGNLLPAILESHEEFMGIDGKLAGAISMVIANWTGIWMWGLALWFFLISIGAHYSSAAKGHMEFAMTWYSFVFPNTALVSATFTVAKVLGPSRPIQIFGCVLACMVLLTWAFVFCMTIRAVITRQVLWPQMQEDRDEGGFARGRVEEETMTAVRAAAALEGRPGTLSSNGNSDIRDGVRRRRAGTLERMLRDKEEEEVVGRMSTDRAPRSRVDEEANAIVRAYSNLSSV</sequence>
<feature type="transmembrane region" description="Helical" evidence="5">
    <location>
        <begin position="66"/>
        <end position="90"/>
    </location>
</feature>
<evidence type="ECO:0000313" key="8">
    <source>
        <dbReference type="RefSeq" id="XP_033536440.1"/>
    </source>
</evidence>
<dbReference type="GeneID" id="54416678"/>
<keyword evidence="7" id="KW-1185">Reference proteome</keyword>
<dbReference type="EMBL" id="ML975152">
    <property type="protein sequence ID" value="KAF1814809.1"/>
    <property type="molecule type" value="Genomic_DNA"/>
</dbReference>
<dbReference type="InterPro" id="IPR038665">
    <property type="entry name" value="Voltage-dep_anion_channel_sf"/>
</dbReference>
<keyword evidence="2 5" id="KW-0812">Transmembrane</keyword>